<keyword evidence="1" id="KW-1133">Transmembrane helix</keyword>
<protein>
    <recommendedName>
        <fullName evidence="4">G-protein coupled receptors family 1 profile domain-containing protein</fullName>
    </recommendedName>
</protein>
<dbReference type="Gene3D" id="1.20.1070.10">
    <property type="entry name" value="Rhodopsin 7-helix transmembrane proteins"/>
    <property type="match status" value="1"/>
</dbReference>
<gene>
    <name evidence="2" type="ORF">CUNI_LOCUS19742</name>
</gene>
<proteinExistence type="predicted"/>
<organism evidence="2 3">
    <name type="scientific">Candidula unifasciata</name>
    <dbReference type="NCBI Taxonomy" id="100452"/>
    <lineage>
        <taxon>Eukaryota</taxon>
        <taxon>Metazoa</taxon>
        <taxon>Spiralia</taxon>
        <taxon>Lophotrochozoa</taxon>
        <taxon>Mollusca</taxon>
        <taxon>Gastropoda</taxon>
        <taxon>Heterobranchia</taxon>
        <taxon>Euthyneura</taxon>
        <taxon>Panpulmonata</taxon>
        <taxon>Eupulmonata</taxon>
        <taxon>Stylommatophora</taxon>
        <taxon>Helicina</taxon>
        <taxon>Helicoidea</taxon>
        <taxon>Geomitridae</taxon>
        <taxon>Candidula</taxon>
    </lineage>
</organism>
<feature type="non-terminal residue" evidence="2">
    <location>
        <position position="211"/>
    </location>
</feature>
<evidence type="ECO:0008006" key="4">
    <source>
        <dbReference type="Google" id="ProtNLM"/>
    </source>
</evidence>
<reference evidence="2" key="1">
    <citation type="submission" date="2021-04" db="EMBL/GenBank/DDBJ databases">
        <authorList>
            <consortium name="Molecular Ecology Group"/>
        </authorList>
    </citation>
    <scope>NUCLEOTIDE SEQUENCE</scope>
</reference>
<accession>A0A8S3ZZ83</accession>
<evidence type="ECO:0000313" key="2">
    <source>
        <dbReference type="EMBL" id="CAG5134184.1"/>
    </source>
</evidence>
<sequence>MMNQSNLSTADQQTTDDSLYFLIDYVLTIYLFPLCSLTGIVSNVINMIIFCRLGLKDSMSFNVFSLSLADFLTTYIQSVIFFCCLINQLYPSINVRFLILGLYFFRWLMSSMYLTSCWITAVITIERCFCVVFPFKVKLIFTRLRSVIQSDRVAEGQCVDLSENLVVSTEHSLTVDIINIYVPLFVSVCATVSNIVNIIIFWKLGLKDSMS</sequence>
<dbReference type="AlphaFoldDB" id="A0A8S3ZZ83"/>
<feature type="transmembrane region" description="Helical" evidence="1">
    <location>
        <begin position="180"/>
        <end position="202"/>
    </location>
</feature>
<feature type="transmembrane region" description="Helical" evidence="1">
    <location>
        <begin position="61"/>
        <end position="82"/>
    </location>
</feature>
<feature type="transmembrane region" description="Helical" evidence="1">
    <location>
        <begin position="112"/>
        <end position="135"/>
    </location>
</feature>
<dbReference type="Proteomes" id="UP000678393">
    <property type="component" value="Unassembled WGS sequence"/>
</dbReference>
<keyword evidence="3" id="KW-1185">Reference proteome</keyword>
<comment type="caution">
    <text evidence="2">The sequence shown here is derived from an EMBL/GenBank/DDBJ whole genome shotgun (WGS) entry which is preliminary data.</text>
</comment>
<keyword evidence="1" id="KW-0472">Membrane</keyword>
<feature type="transmembrane region" description="Helical" evidence="1">
    <location>
        <begin position="20"/>
        <end position="49"/>
    </location>
</feature>
<dbReference type="SUPFAM" id="SSF81321">
    <property type="entry name" value="Family A G protein-coupled receptor-like"/>
    <property type="match status" value="1"/>
</dbReference>
<dbReference type="OrthoDB" id="6080945at2759"/>
<evidence type="ECO:0000313" key="3">
    <source>
        <dbReference type="Proteomes" id="UP000678393"/>
    </source>
</evidence>
<evidence type="ECO:0000256" key="1">
    <source>
        <dbReference type="SAM" id="Phobius"/>
    </source>
</evidence>
<name>A0A8S3ZZ83_9EUPU</name>
<keyword evidence="1" id="KW-0812">Transmembrane</keyword>
<dbReference type="EMBL" id="CAJHNH020006890">
    <property type="protein sequence ID" value="CAG5134184.1"/>
    <property type="molecule type" value="Genomic_DNA"/>
</dbReference>